<dbReference type="InterPro" id="IPR046531">
    <property type="entry name" value="DUF6596"/>
</dbReference>
<dbReference type="PANTHER" id="PTHR47756">
    <property type="entry name" value="BLL6612 PROTEIN-RELATED"/>
    <property type="match status" value="1"/>
</dbReference>
<dbReference type="NCBIfam" id="TIGR02937">
    <property type="entry name" value="sigma70-ECF"/>
    <property type="match status" value="1"/>
</dbReference>
<dbReference type="Pfam" id="PF20239">
    <property type="entry name" value="DUF6596"/>
    <property type="match status" value="1"/>
</dbReference>
<proteinExistence type="predicted"/>
<dbReference type="Gene3D" id="1.10.1740.10">
    <property type="match status" value="1"/>
</dbReference>
<evidence type="ECO:0000259" key="1">
    <source>
        <dbReference type="Pfam" id="PF04542"/>
    </source>
</evidence>
<dbReference type="SUPFAM" id="SSF88946">
    <property type="entry name" value="Sigma2 domain of RNA polymerase sigma factors"/>
    <property type="match status" value="1"/>
</dbReference>
<dbReference type="InterPro" id="IPR036388">
    <property type="entry name" value="WH-like_DNA-bd_sf"/>
</dbReference>
<dbReference type="InterPro" id="IPR014284">
    <property type="entry name" value="RNA_pol_sigma-70_dom"/>
</dbReference>
<protein>
    <submittedName>
        <fullName evidence="3">Sigma-70 family RNA polymerase sigma factor</fullName>
    </submittedName>
</protein>
<feature type="domain" description="RNA polymerase sigma-70 region 2" evidence="1">
    <location>
        <begin position="29"/>
        <end position="82"/>
    </location>
</feature>
<sequence>MTIADKGTILLSDLFRKEQVKMTAVLCRHFGIKDLDFVEDMIAETFLRATEVWPHSGIPENPSGWLYTVAKNIARDSFRKNTTELNNFKNHFETNPKETLEVSFEENVIADSHLAMIFAVCENTLSAKGKICLSLQILCGLSVEEIAFALHSNKEAVKKILFRAREQLRESNFEIKNLSTDEIKFRMDSVLLTIYLLFNEGYSSKTKDSVIRIDLIKQAMNLGLSLLETKSAKTPELFALMSLFCFQASRLDSRISSQETVVVFQDQDKSKWDQNLIQKGNEYFLEAFSVPSRSRYHYEAAIAYWHTQNDSLEKWKYILSIYDNFLKIFNSPSVFLNRVFAYSKVFGKQKAIEEIKNYREDKTRDYFSLLGYLYSNLNNELASLHYQKAIQMTKPKKEIALLEQKIKELKLEEI</sequence>
<accession>A0ABY2LLM8</accession>
<reference evidence="4" key="1">
    <citation type="journal article" date="2019" name="PLoS Negl. Trop. Dis.">
        <title>Revisiting the worldwide diversity of Leptospira species in the environment.</title>
        <authorList>
            <person name="Vincent A.T."/>
            <person name="Schiettekatte O."/>
            <person name="Bourhy P."/>
            <person name="Veyrier F.J."/>
            <person name="Picardeau M."/>
        </authorList>
    </citation>
    <scope>NUCLEOTIDE SEQUENCE [LARGE SCALE GENOMIC DNA]</scope>
    <source>
        <strain evidence="4">201800278</strain>
    </source>
</reference>
<dbReference type="InterPro" id="IPR013325">
    <property type="entry name" value="RNA_pol_sigma_r2"/>
</dbReference>
<feature type="domain" description="DUF6596" evidence="2">
    <location>
        <begin position="186"/>
        <end position="287"/>
    </location>
</feature>
<evidence type="ECO:0000313" key="3">
    <source>
        <dbReference type="EMBL" id="TGL00060.1"/>
    </source>
</evidence>
<dbReference type="EMBL" id="RQFO01000017">
    <property type="protein sequence ID" value="TGL00060.1"/>
    <property type="molecule type" value="Genomic_DNA"/>
</dbReference>
<dbReference type="RefSeq" id="WP_135571429.1">
    <property type="nucleotide sequence ID" value="NZ_RQFN01000024.1"/>
</dbReference>
<dbReference type="SUPFAM" id="SSF88659">
    <property type="entry name" value="Sigma3 and sigma4 domains of RNA polymerase sigma factors"/>
    <property type="match status" value="1"/>
</dbReference>
<comment type="caution">
    <text evidence="3">The sequence shown here is derived from an EMBL/GenBank/DDBJ whole genome shotgun (WGS) entry which is preliminary data.</text>
</comment>
<keyword evidence="4" id="KW-1185">Reference proteome</keyword>
<dbReference type="InterPro" id="IPR007627">
    <property type="entry name" value="RNA_pol_sigma70_r2"/>
</dbReference>
<name>A0ABY2LLM8_9LEPT</name>
<dbReference type="PANTHER" id="PTHR47756:SF2">
    <property type="entry name" value="BLL6612 PROTEIN"/>
    <property type="match status" value="1"/>
</dbReference>
<dbReference type="Pfam" id="PF04542">
    <property type="entry name" value="Sigma70_r2"/>
    <property type="match status" value="1"/>
</dbReference>
<evidence type="ECO:0000313" key="4">
    <source>
        <dbReference type="Proteomes" id="UP000297465"/>
    </source>
</evidence>
<organism evidence="3 4">
    <name type="scientific">Leptospira montravelensis</name>
    <dbReference type="NCBI Taxonomy" id="2484961"/>
    <lineage>
        <taxon>Bacteria</taxon>
        <taxon>Pseudomonadati</taxon>
        <taxon>Spirochaetota</taxon>
        <taxon>Spirochaetia</taxon>
        <taxon>Leptospirales</taxon>
        <taxon>Leptospiraceae</taxon>
        <taxon>Leptospira</taxon>
    </lineage>
</organism>
<dbReference type="Proteomes" id="UP000297465">
    <property type="component" value="Unassembled WGS sequence"/>
</dbReference>
<dbReference type="Gene3D" id="1.10.10.10">
    <property type="entry name" value="Winged helix-like DNA-binding domain superfamily/Winged helix DNA-binding domain"/>
    <property type="match status" value="1"/>
</dbReference>
<gene>
    <name evidence="3" type="ORF">EHQ31_14640</name>
</gene>
<dbReference type="InterPro" id="IPR013324">
    <property type="entry name" value="RNA_pol_sigma_r3/r4-like"/>
</dbReference>
<evidence type="ECO:0000259" key="2">
    <source>
        <dbReference type="Pfam" id="PF20239"/>
    </source>
</evidence>